<name>A0A385D4F2_9CAUD</name>
<evidence type="ECO:0000313" key="1">
    <source>
        <dbReference type="EMBL" id="AXQ52874.1"/>
    </source>
</evidence>
<dbReference type="GeneID" id="54999084"/>
<proteinExistence type="predicted"/>
<evidence type="ECO:0000313" key="2">
    <source>
        <dbReference type="Proteomes" id="UP000261846"/>
    </source>
</evidence>
<organism evidence="1 2">
    <name type="scientific">Microbacterium phage Neferthena</name>
    <dbReference type="NCBI Taxonomy" id="2301539"/>
    <lineage>
        <taxon>Viruses</taxon>
        <taxon>Duplodnaviria</taxon>
        <taxon>Heunggongvirae</taxon>
        <taxon>Uroviricota</taxon>
        <taxon>Caudoviricetes</taxon>
        <taxon>Neferthenavirus</taxon>
        <taxon>Neferthenavirus neferthena</taxon>
    </lineage>
</organism>
<dbReference type="RefSeq" id="YP_009808186.1">
    <property type="nucleotide sequence ID" value="NC_048038.1"/>
</dbReference>
<dbReference type="EMBL" id="MH697589">
    <property type="protein sequence ID" value="AXQ52874.1"/>
    <property type="molecule type" value="Genomic_DNA"/>
</dbReference>
<sequence length="138" mass="14480">MDDLNALLAPLPSYAVLTDQMKQHALDISLVPDAAGVWPGQPGYVTTYDVYWAALSLTGYMMAQPFVKQAASEGTSTTVDAPNWSAITAYFRSQSPIACATTGAILTEVPIPGLPHVVPTDMSGLGGDGYGDVDTDLT</sequence>
<protein>
    <submittedName>
        <fullName evidence="1">Uncharacterized protein</fullName>
    </submittedName>
</protein>
<dbReference type="Proteomes" id="UP000261846">
    <property type="component" value="Segment"/>
</dbReference>
<reference evidence="1 2" key="1">
    <citation type="submission" date="2018-07" db="EMBL/GenBank/DDBJ databases">
        <authorList>
            <person name="Bray K.S."/>
            <person name="Carr Z.A."/>
            <person name="Cox A."/>
            <person name="Croney S.M."/>
            <person name="Francisco T.J."/>
            <person name="Gragg K.N."/>
            <person name="Gress-Byrd C.M."/>
            <person name="Holcomb E.R."/>
            <person name="Justice T.A."/>
            <person name="Latham E.D."/>
            <person name="Lovell F.C."/>
            <person name="Miller H.N."/>
            <person name="Quesada C."/>
            <person name="Radey J."/>
            <person name="Robinson P.M."/>
            <person name="Scott K.N."/>
            <person name="Smith C.E."/>
            <person name="Stamey B.D."/>
            <person name="Stanley G.P."/>
            <person name="Suchonic E.A."/>
            <person name="Taylor K.N."/>
            <person name="Weindel N.A."/>
            <person name="Wiseman B.T."/>
            <person name="Eckardt M.A."/>
            <person name="Gainey M.D."/>
            <person name="Wallen J.R."/>
            <person name="Garlena R.A."/>
            <person name="Russell D.A."/>
            <person name="Pope W.H."/>
            <person name="Jacobs-Sera D."/>
            <person name="Hatfull G.F."/>
        </authorList>
    </citation>
    <scope>NUCLEOTIDE SEQUENCE [LARGE SCALE GENOMIC DNA]</scope>
</reference>
<gene>
    <name evidence="1" type="primary">10</name>
    <name evidence="1" type="ORF">SEA_NEFERTHENA_10</name>
</gene>
<accession>A0A385D4F2</accession>
<keyword evidence="2" id="KW-1185">Reference proteome</keyword>
<dbReference type="KEGG" id="vg:54999084"/>